<dbReference type="EMBL" id="BATJ01000011">
    <property type="protein sequence ID" value="GAD68105.1"/>
    <property type="molecule type" value="Genomic_DNA"/>
</dbReference>
<name>U3A334_VIBPR</name>
<dbReference type="RefSeq" id="WP_021706076.1">
    <property type="nucleotide sequence ID" value="NZ_BATJ01000011.1"/>
</dbReference>
<keyword evidence="7" id="KW-1185">Reference proteome</keyword>
<keyword evidence="3" id="KW-0238">DNA-binding</keyword>
<reference evidence="6 7" key="1">
    <citation type="submission" date="2013-09" db="EMBL/GenBank/DDBJ databases">
        <title>Whole genome shotgun sequence of Vibrio proteolyticus NBRC 13287.</title>
        <authorList>
            <person name="Isaki S."/>
            <person name="Hosoyama A."/>
            <person name="Numata M."/>
            <person name="Hashimoto M."/>
            <person name="Hosoyama Y."/>
            <person name="Tsuchikane K."/>
            <person name="Noguchi M."/>
            <person name="Hirakata S."/>
            <person name="Ichikawa N."/>
            <person name="Ohji S."/>
            <person name="Yamazoe A."/>
            <person name="Fujita N."/>
        </authorList>
    </citation>
    <scope>NUCLEOTIDE SEQUENCE [LARGE SCALE GENOMIC DNA]</scope>
    <source>
        <strain evidence="6 7">NBRC 13287</strain>
    </source>
</reference>
<sequence length="300" mass="33500">MDRISALKIFVSIVEQGSLSAAAKHLDIERTKVSRHLSELEEWVGTRLLHRTTRTQSLTEAGEQTLERAYQILNLTDDIGAISDRQHNTLSGRLRITCSYSMIDAFLLAAINDFCALWPKVQIELVVADRSIHLVEEGIDLAVRISNDLDTNVIARQIGVCRSVVVAAPEYLSKYGTPDSLQALRAHSCLTFSYFGKSEWHFDKEGNSESVPVTGQLTANISTILLNATLSGGGVSMQPLASVQPYIRSGELVPLLTDWEPRQLGVHLVYSNRRQVTTLLRQFIDFVVERMHRDPVWNSA</sequence>
<feature type="domain" description="HTH lysR-type" evidence="5">
    <location>
        <begin position="1"/>
        <end position="59"/>
    </location>
</feature>
<dbReference type="GO" id="GO:0003700">
    <property type="term" value="F:DNA-binding transcription factor activity"/>
    <property type="evidence" value="ECO:0007669"/>
    <property type="project" value="InterPro"/>
</dbReference>
<evidence type="ECO:0000256" key="3">
    <source>
        <dbReference type="ARBA" id="ARBA00023125"/>
    </source>
</evidence>
<dbReference type="InterPro" id="IPR005119">
    <property type="entry name" value="LysR_subst-bd"/>
</dbReference>
<dbReference type="Pfam" id="PF03466">
    <property type="entry name" value="LysR_substrate"/>
    <property type="match status" value="1"/>
</dbReference>
<dbReference type="Pfam" id="PF00126">
    <property type="entry name" value="HTH_1"/>
    <property type="match status" value="1"/>
</dbReference>
<dbReference type="InterPro" id="IPR036390">
    <property type="entry name" value="WH_DNA-bd_sf"/>
</dbReference>
<comment type="similarity">
    <text evidence="1">Belongs to the LysR transcriptional regulatory family.</text>
</comment>
<keyword evidence="2" id="KW-0805">Transcription regulation</keyword>
<dbReference type="FunFam" id="1.10.10.10:FF:000001">
    <property type="entry name" value="LysR family transcriptional regulator"/>
    <property type="match status" value="1"/>
</dbReference>
<dbReference type="InterPro" id="IPR000847">
    <property type="entry name" value="LysR_HTH_N"/>
</dbReference>
<evidence type="ECO:0000313" key="6">
    <source>
        <dbReference type="EMBL" id="GAD68105.1"/>
    </source>
</evidence>
<dbReference type="InterPro" id="IPR058163">
    <property type="entry name" value="LysR-type_TF_proteobact-type"/>
</dbReference>
<dbReference type="PANTHER" id="PTHR30537">
    <property type="entry name" value="HTH-TYPE TRANSCRIPTIONAL REGULATOR"/>
    <property type="match status" value="1"/>
</dbReference>
<evidence type="ECO:0000313" key="7">
    <source>
        <dbReference type="Proteomes" id="UP000016570"/>
    </source>
</evidence>
<dbReference type="PANTHER" id="PTHR30537:SF35">
    <property type="entry name" value="TRANSCRIPTIONAL REGULATORY PROTEIN"/>
    <property type="match status" value="1"/>
</dbReference>
<organism evidence="6 7">
    <name type="scientific">Vibrio proteolyticus NBRC 13287</name>
    <dbReference type="NCBI Taxonomy" id="1219065"/>
    <lineage>
        <taxon>Bacteria</taxon>
        <taxon>Pseudomonadati</taxon>
        <taxon>Pseudomonadota</taxon>
        <taxon>Gammaproteobacteria</taxon>
        <taxon>Vibrionales</taxon>
        <taxon>Vibrionaceae</taxon>
        <taxon>Vibrio</taxon>
    </lineage>
</organism>
<comment type="caution">
    <text evidence="6">The sequence shown here is derived from an EMBL/GenBank/DDBJ whole genome shotgun (WGS) entry which is preliminary data.</text>
</comment>
<dbReference type="STRING" id="1219065.VPR01S_11_00990"/>
<dbReference type="SUPFAM" id="SSF53850">
    <property type="entry name" value="Periplasmic binding protein-like II"/>
    <property type="match status" value="1"/>
</dbReference>
<accession>U3A334</accession>
<dbReference type="PROSITE" id="PS50931">
    <property type="entry name" value="HTH_LYSR"/>
    <property type="match status" value="1"/>
</dbReference>
<keyword evidence="4" id="KW-0804">Transcription</keyword>
<dbReference type="CDD" id="cd08422">
    <property type="entry name" value="PBP2_CrgA_like"/>
    <property type="match status" value="1"/>
</dbReference>
<protein>
    <submittedName>
        <fullName evidence="6">Putative LysR family transcriptional regulator</fullName>
    </submittedName>
</protein>
<dbReference type="GO" id="GO:0043565">
    <property type="term" value="F:sequence-specific DNA binding"/>
    <property type="evidence" value="ECO:0007669"/>
    <property type="project" value="TreeGrafter"/>
</dbReference>
<dbReference type="Gene3D" id="3.40.190.290">
    <property type="match status" value="1"/>
</dbReference>
<dbReference type="eggNOG" id="COG0583">
    <property type="taxonomic scope" value="Bacteria"/>
</dbReference>
<proteinExistence type="inferred from homology"/>
<dbReference type="Gene3D" id="1.10.10.10">
    <property type="entry name" value="Winged helix-like DNA-binding domain superfamily/Winged helix DNA-binding domain"/>
    <property type="match status" value="1"/>
</dbReference>
<gene>
    <name evidence="6" type="ORF">VPR01S_11_00990</name>
</gene>
<dbReference type="AlphaFoldDB" id="U3A334"/>
<dbReference type="InterPro" id="IPR036388">
    <property type="entry name" value="WH-like_DNA-bd_sf"/>
</dbReference>
<evidence type="ECO:0000256" key="2">
    <source>
        <dbReference type="ARBA" id="ARBA00023015"/>
    </source>
</evidence>
<dbReference type="FunFam" id="3.40.190.290:FF:000001">
    <property type="entry name" value="Transcriptional regulator, LysR family"/>
    <property type="match status" value="1"/>
</dbReference>
<dbReference type="SUPFAM" id="SSF46785">
    <property type="entry name" value="Winged helix' DNA-binding domain"/>
    <property type="match status" value="1"/>
</dbReference>
<dbReference type="Proteomes" id="UP000016570">
    <property type="component" value="Unassembled WGS sequence"/>
</dbReference>
<evidence type="ECO:0000256" key="1">
    <source>
        <dbReference type="ARBA" id="ARBA00009437"/>
    </source>
</evidence>
<evidence type="ECO:0000259" key="5">
    <source>
        <dbReference type="PROSITE" id="PS50931"/>
    </source>
</evidence>
<evidence type="ECO:0000256" key="4">
    <source>
        <dbReference type="ARBA" id="ARBA00023163"/>
    </source>
</evidence>
<dbReference type="GO" id="GO:0006351">
    <property type="term" value="P:DNA-templated transcription"/>
    <property type="evidence" value="ECO:0007669"/>
    <property type="project" value="TreeGrafter"/>
</dbReference>